<evidence type="ECO:0000313" key="3">
    <source>
        <dbReference type="Proteomes" id="UP001054837"/>
    </source>
</evidence>
<sequence>MDEIPMNRESITPEKNKTIRSISKVPDQDQREKASDKFLEDGNSRMTKNTNVQENVHRKDAVNEEALINVEVQDGFHPEVDAGSISSKKHGKQGQKSRARKPKSKSPKPNKKMGKKNPENEKSKMAPNTDRAVTKKQSASLFLIPELYRQQETSSQDDATEGIESSSSQNNNKSSQSRQTHNLRPRTAAMVSKVTANKVKIIRNNVRKKSANVRSVVGRSSTVKNKKGKSPKVTRKVEAARKSKLGRPPKTMARKNPKAKSYAKVGKKKSPARKHK</sequence>
<feature type="region of interest" description="Disordered" evidence="1">
    <location>
        <begin position="1"/>
        <end position="60"/>
    </location>
</feature>
<feature type="compositionally biased region" description="Low complexity" evidence="1">
    <location>
        <begin position="165"/>
        <end position="179"/>
    </location>
</feature>
<organism evidence="2 3">
    <name type="scientific">Caerostris darwini</name>
    <dbReference type="NCBI Taxonomy" id="1538125"/>
    <lineage>
        <taxon>Eukaryota</taxon>
        <taxon>Metazoa</taxon>
        <taxon>Ecdysozoa</taxon>
        <taxon>Arthropoda</taxon>
        <taxon>Chelicerata</taxon>
        <taxon>Arachnida</taxon>
        <taxon>Araneae</taxon>
        <taxon>Araneomorphae</taxon>
        <taxon>Entelegynae</taxon>
        <taxon>Araneoidea</taxon>
        <taxon>Araneidae</taxon>
        <taxon>Caerostris</taxon>
    </lineage>
</organism>
<feature type="compositionally biased region" description="Basic residues" evidence="1">
    <location>
        <begin position="242"/>
        <end position="258"/>
    </location>
</feature>
<comment type="caution">
    <text evidence="2">The sequence shown here is derived from an EMBL/GenBank/DDBJ whole genome shotgun (WGS) entry which is preliminary data.</text>
</comment>
<reference evidence="2 3" key="1">
    <citation type="submission" date="2021-06" db="EMBL/GenBank/DDBJ databases">
        <title>Caerostris darwini draft genome.</title>
        <authorList>
            <person name="Kono N."/>
            <person name="Arakawa K."/>
        </authorList>
    </citation>
    <scope>NUCLEOTIDE SEQUENCE [LARGE SCALE GENOMIC DNA]</scope>
</reference>
<gene>
    <name evidence="2" type="ORF">CDAR_471621</name>
</gene>
<feature type="compositionally biased region" description="Polar residues" evidence="1">
    <location>
        <begin position="44"/>
        <end position="54"/>
    </location>
</feature>
<dbReference type="Proteomes" id="UP001054837">
    <property type="component" value="Unassembled WGS sequence"/>
</dbReference>
<keyword evidence="3" id="KW-1185">Reference proteome</keyword>
<proteinExistence type="predicted"/>
<feature type="compositionally biased region" description="Basic residues" evidence="1">
    <location>
        <begin position="224"/>
        <end position="234"/>
    </location>
</feature>
<protein>
    <submittedName>
        <fullName evidence="2">Uncharacterized protein</fullName>
    </submittedName>
</protein>
<dbReference type="AlphaFoldDB" id="A0AAV4PTV2"/>
<feature type="compositionally biased region" description="Basic residues" evidence="1">
    <location>
        <begin position="87"/>
        <end position="115"/>
    </location>
</feature>
<feature type="compositionally biased region" description="Basic and acidic residues" evidence="1">
    <location>
        <begin position="26"/>
        <end position="43"/>
    </location>
</feature>
<feature type="compositionally biased region" description="Basic residues" evidence="1">
    <location>
        <begin position="265"/>
        <end position="276"/>
    </location>
</feature>
<accession>A0AAV4PTV2</accession>
<name>A0AAV4PTV2_9ARAC</name>
<evidence type="ECO:0000256" key="1">
    <source>
        <dbReference type="SAM" id="MobiDB-lite"/>
    </source>
</evidence>
<feature type="region of interest" description="Disordered" evidence="1">
    <location>
        <begin position="72"/>
        <end position="276"/>
    </location>
</feature>
<dbReference type="EMBL" id="BPLQ01003440">
    <property type="protein sequence ID" value="GIY00540.1"/>
    <property type="molecule type" value="Genomic_DNA"/>
</dbReference>
<evidence type="ECO:0000313" key="2">
    <source>
        <dbReference type="EMBL" id="GIY00540.1"/>
    </source>
</evidence>